<dbReference type="NCBIfam" id="TIGR02492">
    <property type="entry name" value="flgK_ends"/>
    <property type="match status" value="1"/>
</dbReference>
<dbReference type="Pfam" id="PF06429">
    <property type="entry name" value="Flg_bbr_C"/>
    <property type="match status" value="1"/>
</dbReference>
<gene>
    <name evidence="10" type="ORF">SAMN06265373_101845</name>
</gene>
<protein>
    <recommendedName>
        <fullName evidence="4">Flagellar hook-associated protein 1</fullName>
    </recommendedName>
</protein>
<dbReference type="Proteomes" id="UP001157961">
    <property type="component" value="Unassembled WGS sequence"/>
</dbReference>
<organism evidence="10 11">
    <name type="scientific">Shimia sagamensis</name>
    <dbReference type="NCBI Taxonomy" id="1566352"/>
    <lineage>
        <taxon>Bacteria</taxon>
        <taxon>Pseudomonadati</taxon>
        <taxon>Pseudomonadota</taxon>
        <taxon>Alphaproteobacteria</taxon>
        <taxon>Rhodobacterales</taxon>
        <taxon>Roseobacteraceae</taxon>
    </lineage>
</organism>
<evidence type="ECO:0000259" key="8">
    <source>
        <dbReference type="Pfam" id="PF06429"/>
    </source>
</evidence>
<dbReference type="InterPro" id="IPR053927">
    <property type="entry name" value="FlgK_helical"/>
</dbReference>
<dbReference type="Pfam" id="PF22638">
    <property type="entry name" value="FlgK_D1"/>
    <property type="match status" value="1"/>
</dbReference>
<sequence>MSISSALSNALTGLTASARRAEVVSSNISNAMTEGYGRRTLDQSAALYGYSAGVKLEGTTRNVNPVTIAERRLADAGTALATGTNMFYNRLEKVVGTPEDPTSLSGVMAAFESSLAMATGAPDSDIRLANVSQDAERIADAFNDASDGIQKMRTEADANIGNMIENLNGLLQQTEEVNRKISLAINQGQETASLEDQRQVLVDQIGELVPVRMTPRDRGGMALYTTNGAVLLDGKAATIEFTEVGTVEPHMTEANGLLNGISINGYPMRIDSDKGALSGGAIGAQFAIRDEFGTQAQADLDAAARNLVERFQDPAMDPTLAPGDAGLFTDAGLAFNVANEVGLAGRLELNNLVDIDGAGETWRLRDGLGAAAPGDAGDATHLNRMLDAMQDQVVPVSGGYGSKAVSMSEMSGKFLSRISGARVQSDQDVAFANARLTSLEEMELIDGVDTDQELQMLMLVEQSYAANAKLIQAVDEMMQELLRL</sequence>
<reference evidence="10 11" key="1">
    <citation type="submission" date="2017-05" db="EMBL/GenBank/DDBJ databases">
        <authorList>
            <person name="Varghese N."/>
            <person name="Submissions S."/>
        </authorList>
    </citation>
    <scope>NUCLEOTIDE SEQUENCE [LARGE SCALE GENOMIC DNA]</scope>
    <source>
        <strain evidence="10 11">DSM 29734</strain>
    </source>
</reference>
<evidence type="ECO:0000256" key="1">
    <source>
        <dbReference type="ARBA" id="ARBA00004117"/>
    </source>
</evidence>
<dbReference type="Pfam" id="PF00460">
    <property type="entry name" value="Flg_bb_rod"/>
    <property type="match status" value="1"/>
</dbReference>
<evidence type="ECO:0000256" key="4">
    <source>
        <dbReference type="ARBA" id="ARBA00016244"/>
    </source>
</evidence>
<evidence type="ECO:0000256" key="5">
    <source>
        <dbReference type="ARBA" id="ARBA00022525"/>
    </source>
</evidence>
<comment type="caution">
    <text evidence="10">The sequence shown here is derived from an EMBL/GenBank/DDBJ whole genome shotgun (WGS) entry which is preliminary data.</text>
</comment>
<keyword evidence="10" id="KW-0282">Flagellum</keyword>
<accession>A0ABY1NG43</accession>
<keyword evidence="6" id="KW-0975">Bacterial flagellum</keyword>
<comment type="subcellular location">
    <subcellularLocation>
        <location evidence="1">Bacterial flagellum basal body</location>
    </subcellularLocation>
    <subcellularLocation>
        <location evidence="2">Secreted</location>
    </subcellularLocation>
</comment>
<keyword evidence="10" id="KW-0966">Cell projection</keyword>
<dbReference type="EMBL" id="FXTY01000001">
    <property type="protein sequence ID" value="SMP08147.1"/>
    <property type="molecule type" value="Genomic_DNA"/>
</dbReference>
<proteinExistence type="inferred from homology"/>
<dbReference type="PANTHER" id="PTHR30033">
    <property type="entry name" value="FLAGELLAR HOOK-ASSOCIATED PROTEIN 1"/>
    <property type="match status" value="1"/>
</dbReference>
<evidence type="ECO:0000256" key="6">
    <source>
        <dbReference type="ARBA" id="ARBA00023143"/>
    </source>
</evidence>
<keyword evidence="11" id="KW-1185">Reference proteome</keyword>
<feature type="domain" description="Flagellar hook-associated protein FlgK helical" evidence="9">
    <location>
        <begin position="89"/>
        <end position="311"/>
    </location>
</feature>
<evidence type="ECO:0000313" key="10">
    <source>
        <dbReference type="EMBL" id="SMP08147.1"/>
    </source>
</evidence>
<dbReference type="PANTHER" id="PTHR30033:SF1">
    <property type="entry name" value="FLAGELLAR HOOK-ASSOCIATED PROTEIN 1"/>
    <property type="match status" value="1"/>
</dbReference>
<feature type="domain" description="Flagellar basal-body/hook protein C-terminal" evidence="8">
    <location>
        <begin position="447"/>
        <end position="484"/>
    </location>
</feature>
<feature type="domain" description="Flagellar basal body rod protein N-terminal" evidence="7">
    <location>
        <begin position="8"/>
        <end position="36"/>
    </location>
</feature>
<comment type="similarity">
    <text evidence="3">Belongs to the flagella basal body rod proteins family.</text>
</comment>
<evidence type="ECO:0000256" key="3">
    <source>
        <dbReference type="ARBA" id="ARBA00009677"/>
    </source>
</evidence>
<keyword evidence="10" id="KW-0969">Cilium</keyword>
<evidence type="ECO:0000259" key="7">
    <source>
        <dbReference type="Pfam" id="PF00460"/>
    </source>
</evidence>
<keyword evidence="5" id="KW-0964">Secreted</keyword>
<name>A0ABY1NG43_9RHOB</name>
<dbReference type="InterPro" id="IPR002371">
    <property type="entry name" value="FlgK"/>
</dbReference>
<dbReference type="InterPro" id="IPR001444">
    <property type="entry name" value="Flag_bb_rod_N"/>
</dbReference>
<evidence type="ECO:0000313" key="11">
    <source>
        <dbReference type="Proteomes" id="UP001157961"/>
    </source>
</evidence>
<dbReference type="InterPro" id="IPR010930">
    <property type="entry name" value="Flg_bb/hook_C_dom"/>
</dbReference>
<evidence type="ECO:0000256" key="2">
    <source>
        <dbReference type="ARBA" id="ARBA00004613"/>
    </source>
</evidence>
<dbReference type="RefSeq" id="WP_283424678.1">
    <property type="nucleotide sequence ID" value="NZ_FXTY01000001.1"/>
</dbReference>
<evidence type="ECO:0000259" key="9">
    <source>
        <dbReference type="Pfam" id="PF22638"/>
    </source>
</evidence>